<keyword evidence="4" id="KW-1185">Reference proteome</keyword>
<organism evidence="3 4">
    <name type="scientific">Pontiella desulfatans</name>
    <dbReference type="NCBI Taxonomy" id="2750659"/>
    <lineage>
        <taxon>Bacteria</taxon>
        <taxon>Pseudomonadati</taxon>
        <taxon>Kiritimatiellota</taxon>
        <taxon>Kiritimatiellia</taxon>
        <taxon>Kiritimatiellales</taxon>
        <taxon>Pontiellaceae</taxon>
        <taxon>Pontiella</taxon>
    </lineage>
</organism>
<evidence type="ECO:0000256" key="1">
    <source>
        <dbReference type="SAM" id="Phobius"/>
    </source>
</evidence>
<protein>
    <recommendedName>
        <fullName evidence="2">PA14 domain-containing protein</fullName>
    </recommendedName>
</protein>
<dbReference type="Proteomes" id="UP000366872">
    <property type="component" value="Unassembled WGS sequence"/>
</dbReference>
<keyword evidence="1" id="KW-0472">Membrane</keyword>
<evidence type="ECO:0000313" key="4">
    <source>
        <dbReference type="Proteomes" id="UP000366872"/>
    </source>
</evidence>
<keyword evidence="1" id="KW-0812">Transmembrane</keyword>
<dbReference type="EMBL" id="CAAHFG010000001">
    <property type="protein sequence ID" value="VGO14447.1"/>
    <property type="molecule type" value="Genomic_DNA"/>
</dbReference>
<dbReference type="AlphaFoldDB" id="A0A6C2U3M8"/>
<accession>A0A6C2U3M8</accession>
<dbReference type="InterPro" id="IPR037524">
    <property type="entry name" value="PA14/GLEYA"/>
</dbReference>
<feature type="domain" description="PA14" evidence="2">
    <location>
        <begin position="168"/>
        <end position="333"/>
    </location>
</feature>
<feature type="transmembrane region" description="Helical" evidence="1">
    <location>
        <begin position="20"/>
        <end position="42"/>
    </location>
</feature>
<sequence>MKKRLNKAKGVVKGAPSGFVVSLLVHAAAFLLAGMLVVFSVVQKEEKKFVPPAPVDRPKMKLKKPQVKVKKTSKPKPTTRIVTKVKRASMPDIQLPEMSGMADGLAGGIGGFEIMPDLGEVTIFGGGQSIGNDFVGTFIDFKRNRQGRPIPMSREKYTEEMKQFVLRGWKPAAIAQYYRSPKQLYATTIMVPAILSSIAPSAFDEADTIGYCWAVHYKGQLVHKEDITFRFWGQGDDNLVVRVDGKIVLNASWPGNSEEAMQSACRGWSSKSADSRKFYLGNNTAVVGDWITLKAGVPLDMDVLIGEEPGGQFSAMLTVEVEGVDYPRNRQGGPILPIFKTTEPSHDLVDAIYETMPEGEASVTNGPVFRDY</sequence>
<proteinExistence type="predicted"/>
<evidence type="ECO:0000259" key="2">
    <source>
        <dbReference type="PROSITE" id="PS51820"/>
    </source>
</evidence>
<dbReference type="PROSITE" id="PS51820">
    <property type="entry name" value="PA14"/>
    <property type="match status" value="1"/>
</dbReference>
<keyword evidence="1" id="KW-1133">Transmembrane helix</keyword>
<reference evidence="3 4" key="1">
    <citation type="submission" date="2019-04" db="EMBL/GenBank/DDBJ databases">
        <authorList>
            <person name="Van Vliet M D."/>
        </authorList>
    </citation>
    <scope>NUCLEOTIDE SEQUENCE [LARGE SCALE GENOMIC DNA]</scope>
    <source>
        <strain evidence="3 4">F1</strain>
    </source>
</reference>
<gene>
    <name evidence="3" type="ORF">PDESU_03009</name>
</gene>
<dbReference type="RefSeq" id="WP_136079929.1">
    <property type="nucleotide sequence ID" value="NZ_CAAHFG010000001.1"/>
</dbReference>
<evidence type="ECO:0000313" key="3">
    <source>
        <dbReference type="EMBL" id="VGO14447.1"/>
    </source>
</evidence>
<name>A0A6C2U3M8_PONDE</name>